<dbReference type="EMBL" id="AP024525">
    <property type="protein sequence ID" value="BCT76990.1"/>
    <property type="molecule type" value="Genomic_DNA"/>
</dbReference>
<dbReference type="Proteomes" id="UP001319861">
    <property type="component" value="Chromosome"/>
</dbReference>
<protein>
    <submittedName>
        <fullName evidence="1">Uncharacterized protein</fullName>
    </submittedName>
</protein>
<organism evidence="1 2">
    <name type="scientific">Sinomonas cyclohexanicum</name>
    <name type="common">Corynebacterium cyclohexanicum</name>
    <dbReference type="NCBI Taxonomy" id="322009"/>
    <lineage>
        <taxon>Bacteria</taxon>
        <taxon>Bacillati</taxon>
        <taxon>Actinomycetota</taxon>
        <taxon>Actinomycetes</taxon>
        <taxon>Micrococcales</taxon>
        <taxon>Micrococcaceae</taxon>
        <taxon>Sinomonas</taxon>
    </lineage>
</organism>
<keyword evidence="2" id="KW-1185">Reference proteome</keyword>
<evidence type="ECO:0000313" key="1">
    <source>
        <dbReference type="EMBL" id="BCT76990.1"/>
    </source>
</evidence>
<name>A0ABM7PXY4_SINCY</name>
<sequence>MRNTSTPPETRPSHTWYSTTSATATALSPWISGRKTRPPAIVLCPKATTRPLSLTPLPVPPSIPPRQSVRIL</sequence>
<reference evidence="1 2" key="1">
    <citation type="journal article" date="2021" name="J. Biosci. Bioeng.">
        <title>Identification and characterization of a chc gene cluster responsible for the aromatization pathway of cyclohexanecarboxylate degradation in Sinomonas cyclohexanicum ATCC 51369.</title>
        <authorList>
            <person name="Yamamoto T."/>
            <person name="Hasegawa Y."/>
            <person name="Lau P.C.K."/>
            <person name="Iwaki H."/>
        </authorList>
    </citation>
    <scope>NUCLEOTIDE SEQUENCE [LARGE SCALE GENOMIC DNA]</scope>
    <source>
        <strain evidence="1 2">ATCC 51369</strain>
    </source>
</reference>
<gene>
    <name evidence="1" type="ORF">SCMU_28320</name>
</gene>
<proteinExistence type="predicted"/>
<accession>A0ABM7PXY4</accession>
<evidence type="ECO:0000313" key="2">
    <source>
        <dbReference type="Proteomes" id="UP001319861"/>
    </source>
</evidence>